<comment type="caution">
    <text evidence="1">The sequence shown here is derived from an EMBL/GenBank/DDBJ whole genome shotgun (WGS) entry which is preliminary data.</text>
</comment>
<name>A0ACB9U1I9_9CETA</name>
<sequence>MVDEPMEEGEADSCQDEGVVKEIPITHHVKEGYEKADPAQFELLKVLGQGSFGKVFLVRKKTGPDAGQLYAMKVLKKASLKVRDRIRTKMERDILVEVNHPFIVKLHYDFGLSKESVDQEKKAYSFCGTVEYMAPEVVNRRGHSQSADWWSYGVLMFEMLTGTLPFQGKDRNETMNMILKAKLGMPQFLSAEAQSLLRMLFKRNPANRLGSEGVDEIKRHLFFTNIDWNKLYKREIQPPFKPASGKPDDAFCFDPEFTAKTPKDSPGLPASANAHQLFKGFSFVATSIAEEYKITPITSANVLPIVQVNGNAAQFGEVYELKEDIGVGSYSVCKRCIHTTTNMEFAVKIIDKIKRDPSEEIEILMRYGQHPNIITLKDVYDDGRYVYLVTDLMKGGELLDRILKQKCFSEREASDVLFIITKTVDYLHCQGLTAFGVLYVSFMVLMQQGYDAACDIWSLGVLFYTMLAGYTPFANGPNDTPEEILLRIGNGKFSLSGGNWDSISDGAKDLLSHMLHMDPQQRYTTEQVLKHSWITHRDQLPDDQPSRNGTSHVVKGAVVATYSALTHKTFQPVLEPVAASSLAQRRSMKKRTSTGL</sequence>
<reference evidence="1" key="1">
    <citation type="submission" date="2022-03" db="EMBL/GenBank/DDBJ databases">
        <title>Genomic analyses of argali, domestic sheep and their hybrids provide insights into chromosomal evolution, heterosis and genetic basis of agronomic traits.</title>
        <authorList>
            <person name="Li M."/>
        </authorList>
    </citation>
    <scope>NUCLEOTIDE SEQUENCE</scope>
    <source>
        <strain evidence="1">F1 hybrid</strain>
    </source>
</reference>
<organism evidence="1 2">
    <name type="scientific">Ovis ammon polii x Ovis aries</name>
    <dbReference type="NCBI Taxonomy" id="2918886"/>
    <lineage>
        <taxon>Eukaryota</taxon>
        <taxon>Metazoa</taxon>
        <taxon>Chordata</taxon>
        <taxon>Craniata</taxon>
        <taxon>Vertebrata</taxon>
        <taxon>Euteleostomi</taxon>
        <taxon>Mammalia</taxon>
        <taxon>Eutheria</taxon>
        <taxon>Laurasiatheria</taxon>
        <taxon>Artiodactyla</taxon>
        <taxon>Ruminantia</taxon>
        <taxon>Pecora</taxon>
        <taxon>Bovidae</taxon>
        <taxon>Caprinae</taxon>
        <taxon>Ovis</taxon>
    </lineage>
</organism>
<dbReference type="Proteomes" id="UP001057279">
    <property type="component" value="Chromosome X"/>
</dbReference>
<keyword evidence="2" id="KW-1185">Reference proteome</keyword>
<protein>
    <submittedName>
        <fullName evidence="1">Uncharacterized protein</fullName>
    </submittedName>
</protein>
<evidence type="ECO:0000313" key="2">
    <source>
        <dbReference type="Proteomes" id="UP001057279"/>
    </source>
</evidence>
<dbReference type="EMBL" id="CM043025">
    <property type="protein sequence ID" value="KAI4554544.1"/>
    <property type="molecule type" value="Genomic_DNA"/>
</dbReference>
<proteinExistence type="predicted"/>
<accession>A0ACB9U1I9</accession>
<gene>
    <name evidence="1" type="ORF">MJG53_019843</name>
</gene>
<evidence type="ECO:0000313" key="1">
    <source>
        <dbReference type="EMBL" id="KAI4554544.1"/>
    </source>
</evidence>